<dbReference type="AlphaFoldDB" id="A0A5A7SG96"/>
<keyword evidence="2" id="KW-0732">Signal</keyword>
<evidence type="ECO:0000313" key="5">
    <source>
        <dbReference type="Proteomes" id="UP000322244"/>
    </source>
</evidence>
<gene>
    <name evidence="4" type="ORF">FOY51_01170</name>
</gene>
<dbReference type="OrthoDB" id="4337778at2"/>
<dbReference type="EMBL" id="VLNY01000001">
    <property type="protein sequence ID" value="KAA0024594.1"/>
    <property type="molecule type" value="Genomic_DNA"/>
</dbReference>
<protein>
    <submittedName>
        <fullName evidence="4">Excalibur calcium-binding domain-containing protein</fullName>
    </submittedName>
</protein>
<name>A0A5A7SG96_9NOCA</name>
<evidence type="ECO:0000313" key="4">
    <source>
        <dbReference type="EMBL" id="KAA0024594.1"/>
    </source>
</evidence>
<dbReference type="Pfam" id="PF05901">
    <property type="entry name" value="Excalibur"/>
    <property type="match status" value="1"/>
</dbReference>
<sequence>MRSARRLCIGILAASGVLLAVPSMANADPVTDFLCSSGSAQFCPAPLAPAPEGGAGEGYKNCTEAWNAGVAPIYRGQAGYSPHLDSDNDGVACEKDPRR</sequence>
<evidence type="ECO:0000256" key="1">
    <source>
        <dbReference type="SAM" id="MobiDB-lite"/>
    </source>
</evidence>
<proteinExistence type="predicted"/>
<dbReference type="RefSeq" id="WP_149428369.1">
    <property type="nucleotide sequence ID" value="NZ_VLNY01000001.1"/>
</dbReference>
<feature type="chain" id="PRO_5022824348" evidence="2">
    <location>
        <begin position="28"/>
        <end position="99"/>
    </location>
</feature>
<evidence type="ECO:0000259" key="3">
    <source>
        <dbReference type="SMART" id="SM00894"/>
    </source>
</evidence>
<organism evidence="4 5">
    <name type="scientific">Antrihabitans cavernicola</name>
    <dbReference type="NCBI Taxonomy" id="2495913"/>
    <lineage>
        <taxon>Bacteria</taxon>
        <taxon>Bacillati</taxon>
        <taxon>Actinomycetota</taxon>
        <taxon>Actinomycetes</taxon>
        <taxon>Mycobacteriales</taxon>
        <taxon>Nocardiaceae</taxon>
        <taxon>Antrihabitans</taxon>
    </lineage>
</organism>
<accession>A0A5A7SG96</accession>
<keyword evidence="5" id="KW-1185">Reference proteome</keyword>
<evidence type="ECO:0000256" key="2">
    <source>
        <dbReference type="SAM" id="SignalP"/>
    </source>
</evidence>
<feature type="signal peptide" evidence="2">
    <location>
        <begin position="1"/>
        <end position="27"/>
    </location>
</feature>
<dbReference type="SMART" id="SM00894">
    <property type="entry name" value="Excalibur"/>
    <property type="match status" value="1"/>
</dbReference>
<comment type="caution">
    <text evidence="4">The sequence shown here is derived from an EMBL/GenBank/DDBJ whole genome shotgun (WGS) entry which is preliminary data.</text>
</comment>
<dbReference type="Proteomes" id="UP000322244">
    <property type="component" value="Unassembled WGS sequence"/>
</dbReference>
<dbReference type="InterPro" id="IPR008613">
    <property type="entry name" value="Excalibur_Ca-bd_domain"/>
</dbReference>
<feature type="region of interest" description="Disordered" evidence="1">
    <location>
        <begin position="79"/>
        <end position="99"/>
    </location>
</feature>
<reference evidence="4 5" key="1">
    <citation type="submission" date="2019-07" db="EMBL/GenBank/DDBJ databases">
        <title>Rhodococcus cavernicolus sp. nov., isolated from a cave.</title>
        <authorList>
            <person name="Lee S.D."/>
        </authorList>
    </citation>
    <scope>NUCLEOTIDE SEQUENCE [LARGE SCALE GENOMIC DNA]</scope>
    <source>
        <strain evidence="4 5">C1-24</strain>
    </source>
</reference>
<feature type="domain" description="Excalibur calcium-binding" evidence="3">
    <location>
        <begin position="58"/>
        <end position="94"/>
    </location>
</feature>